<sequence>MVLQQHHPFHAAIPPRSPPQLADLPIPPRYPLRLHIPKRMTPNLGRPTNNSREPLACIHYDLNEFCRSLQTGHGVPHRGPPMDSGV</sequence>
<name>A0A5B7F9L5_PORTR</name>
<keyword evidence="3" id="KW-1185">Reference proteome</keyword>
<dbReference type="EMBL" id="VSRR010006028">
    <property type="protein sequence ID" value="MPC43881.1"/>
    <property type="molecule type" value="Genomic_DNA"/>
</dbReference>
<gene>
    <name evidence="2" type="ORF">E2C01_037535</name>
</gene>
<dbReference type="AlphaFoldDB" id="A0A5B7F9L5"/>
<reference evidence="2 3" key="1">
    <citation type="submission" date="2019-05" db="EMBL/GenBank/DDBJ databases">
        <title>Another draft genome of Portunus trituberculatus and its Hox gene families provides insights of decapod evolution.</title>
        <authorList>
            <person name="Jeong J.-H."/>
            <person name="Song I."/>
            <person name="Kim S."/>
            <person name="Choi T."/>
            <person name="Kim D."/>
            <person name="Ryu S."/>
            <person name="Kim W."/>
        </authorList>
    </citation>
    <scope>NUCLEOTIDE SEQUENCE [LARGE SCALE GENOMIC DNA]</scope>
    <source>
        <tissue evidence="2">Muscle</tissue>
    </source>
</reference>
<protein>
    <submittedName>
        <fullName evidence="2">Uncharacterized protein</fullName>
    </submittedName>
</protein>
<accession>A0A5B7F9L5</accession>
<proteinExistence type="predicted"/>
<comment type="caution">
    <text evidence="2">The sequence shown here is derived from an EMBL/GenBank/DDBJ whole genome shotgun (WGS) entry which is preliminary data.</text>
</comment>
<evidence type="ECO:0000313" key="2">
    <source>
        <dbReference type="EMBL" id="MPC43881.1"/>
    </source>
</evidence>
<feature type="region of interest" description="Disordered" evidence="1">
    <location>
        <begin position="1"/>
        <end position="26"/>
    </location>
</feature>
<evidence type="ECO:0000313" key="3">
    <source>
        <dbReference type="Proteomes" id="UP000324222"/>
    </source>
</evidence>
<dbReference type="Proteomes" id="UP000324222">
    <property type="component" value="Unassembled WGS sequence"/>
</dbReference>
<organism evidence="2 3">
    <name type="scientific">Portunus trituberculatus</name>
    <name type="common">Swimming crab</name>
    <name type="synonym">Neptunus trituberculatus</name>
    <dbReference type="NCBI Taxonomy" id="210409"/>
    <lineage>
        <taxon>Eukaryota</taxon>
        <taxon>Metazoa</taxon>
        <taxon>Ecdysozoa</taxon>
        <taxon>Arthropoda</taxon>
        <taxon>Crustacea</taxon>
        <taxon>Multicrustacea</taxon>
        <taxon>Malacostraca</taxon>
        <taxon>Eumalacostraca</taxon>
        <taxon>Eucarida</taxon>
        <taxon>Decapoda</taxon>
        <taxon>Pleocyemata</taxon>
        <taxon>Brachyura</taxon>
        <taxon>Eubrachyura</taxon>
        <taxon>Portunoidea</taxon>
        <taxon>Portunidae</taxon>
        <taxon>Portuninae</taxon>
        <taxon>Portunus</taxon>
    </lineage>
</organism>
<evidence type="ECO:0000256" key="1">
    <source>
        <dbReference type="SAM" id="MobiDB-lite"/>
    </source>
</evidence>